<dbReference type="PANTHER" id="PTHR43341">
    <property type="entry name" value="AMINO ACID PERMEASE"/>
    <property type="match status" value="1"/>
</dbReference>
<feature type="transmembrane region" description="Helical" evidence="6">
    <location>
        <begin position="78"/>
        <end position="102"/>
    </location>
</feature>
<keyword evidence="9" id="KW-1185">Reference proteome</keyword>
<keyword evidence="3 6" id="KW-1133">Transmembrane helix</keyword>
<feature type="transmembrane region" description="Helical" evidence="6">
    <location>
        <begin position="48"/>
        <end position="66"/>
    </location>
</feature>
<dbReference type="Gene3D" id="1.20.1740.10">
    <property type="entry name" value="Amino acid/polyamine transporter I"/>
    <property type="match status" value="1"/>
</dbReference>
<evidence type="ECO:0000313" key="8">
    <source>
        <dbReference type="EMBL" id="KAE8410956.1"/>
    </source>
</evidence>
<evidence type="ECO:0000259" key="7">
    <source>
        <dbReference type="Pfam" id="PF00324"/>
    </source>
</evidence>
<dbReference type="EMBL" id="ML735901">
    <property type="protein sequence ID" value="KAE8410956.1"/>
    <property type="molecule type" value="Genomic_DNA"/>
</dbReference>
<evidence type="ECO:0000256" key="1">
    <source>
        <dbReference type="ARBA" id="ARBA00004141"/>
    </source>
</evidence>
<comment type="subcellular location">
    <subcellularLocation>
        <location evidence="1">Membrane</location>
        <topology evidence="1">Multi-pass membrane protein</topology>
    </subcellularLocation>
</comment>
<keyword evidence="4 6" id="KW-0472">Membrane</keyword>
<evidence type="ECO:0000256" key="5">
    <source>
        <dbReference type="SAM" id="MobiDB-lite"/>
    </source>
</evidence>
<reference evidence="8 9" key="1">
    <citation type="submission" date="2019-04" db="EMBL/GenBank/DDBJ databases">
        <authorList>
            <consortium name="DOE Joint Genome Institute"/>
            <person name="Mondo S."/>
            <person name="Kjaerbolling I."/>
            <person name="Vesth T."/>
            <person name="Frisvad J.C."/>
            <person name="Nybo J.L."/>
            <person name="Theobald S."/>
            <person name="Kildgaard S."/>
            <person name="Isbrandt T."/>
            <person name="Kuo A."/>
            <person name="Sato A."/>
            <person name="Lyhne E.K."/>
            <person name="Kogle M.E."/>
            <person name="Wiebenga A."/>
            <person name="Kun R.S."/>
            <person name="Lubbers R.J."/>
            <person name="Makela M.R."/>
            <person name="Barry K."/>
            <person name="Chovatia M."/>
            <person name="Clum A."/>
            <person name="Daum C."/>
            <person name="Haridas S."/>
            <person name="He G."/>
            <person name="LaButti K."/>
            <person name="Lipzen A."/>
            <person name="Riley R."/>
            <person name="Salamov A."/>
            <person name="Simmons B.A."/>
            <person name="Magnuson J.K."/>
            <person name="Henrissat B."/>
            <person name="Mortensen U.H."/>
            <person name="Larsen T.O."/>
            <person name="Devries R.P."/>
            <person name="Grigoriev I.V."/>
            <person name="Machida M."/>
            <person name="Baker S.E."/>
            <person name="Andersen M.R."/>
            <person name="Cantor M.N."/>
            <person name="Hua S.X."/>
        </authorList>
    </citation>
    <scope>NUCLEOTIDE SEQUENCE [LARGE SCALE GENOMIC DNA]</scope>
    <source>
        <strain evidence="8 9">CBS 117616</strain>
    </source>
</reference>
<feature type="transmembrane region" description="Helical" evidence="6">
    <location>
        <begin position="160"/>
        <end position="180"/>
    </location>
</feature>
<evidence type="ECO:0000313" key="9">
    <source>
        <dbReference type="Proteomes" id="UP000325395"/>
    </source>
</evidence>
<sequence>MPTSRFTALYDDHSGQDIEKDAPSNGRSTSDVQTSAGTSLQRGLKERHITMIAMGGSIGTGLVIGTGKSLAQAPGSLFVSYTFLGLIVFLVMAAMGLMPAWIPFSAGFTGYVSRYCDPSLGFALGWTYMMKYLIMTPNQLTAGALVLQCWVPREKLNTGAWVAIFLVLIIIINFWGIRFFGEFEFWLSKFKVVIILGTIIFCLVLVVGGGPNHDCVGFDIGKTQGPSKSTLPPAASGASLVSGRQMINATFAYMGTELFGVTVAEAQTPRKTIPKAIKLTFFRILLFYCISVLLMGMLCFASPFVVAAELAAVPAVPHILNGCLLVFIFSACNTDLYTASRTLYGLSAANNAPRLFTRTIWNAILRDYGAGAWCKARMAQGVKRDALPYASPFWIWGSYFALLICILILLTKNFDVFVGWEAEPFEFATRSVGVRPEAVDLFTDKEVFDREEEHFREQEQVKEKSPIMRWLHATVGAIF</sequence>
<evidence type="ECO:0000256" key="6">
    <source>
        <dbReference type="SAM" id="Phobius"/>
    </source>
</evidence>
<feature type="transmembrane region" description="Helical" evidence="6">
    <location>
        <begin position="311"/>
        <end position="332"/>
    </location>
</feature>
<dbReference type="InterPro" id="IPR050524">
    <property type="entry name" value="APC_YAT"/>
</dbReference>
<keyword evidence="2 6" id="KW-0812">Transmembrane</keyword>
<accession>A0ABQ6W6C1</accession>
<feature type="domain" description="Amino acid permease/ SLC12A" evidence="7">
    <location>
        <begin position="48"/>
        <end position="358"/>
    </location>
</feature>
<protein>
    <submittedName>
        <fullName evidence="8">Amino acid permease-domain-containing protein</fullName>
    </submittedName>
</protein>
<evidence type="ECO:0000256" key="4">
    <source>
        <dbReference type="ARBA" id="ARBA00023136"/>
    </source>
</evidence>
<feature type="transmembrane region" description="Helical" evidence="6">
    <location>
        <begin position="393"/>
        <end position="411"/>
    </location>
</feature>
<name>A0ABQ6W6C1_9EURO</name>
<evidence type="ECO:0000256" key="3">
    <source>
        <dbReference type="ARBA" id="ARBA00022989"/>
    </source>
</evidence>
<proteinExistence type="predicted"/>
<organism evidence="8 9">
    <name type="scientific">Aspergillus pseudocaelatus</name>
    <dbReference type="NCBI Taxonomy" id="1825620"/>
    <lineage>
        <taxon>Eukaryota</taxon>
        <taxon>Fungi</taxon>
        <taxon>Dikarya</taxon>
        <taxon>Ascomycota</taxon>
        <taxon>Pezizomycotina</taxon>
        <taxon>Eurotiomycetes</taxon>
        <taxon>Eurotiomycetidae</taxon>
        <taxon>Eurotiales</taxon>
        <taxon>Aspergillaceae</taxon>
        <taxon>Aspergillus</taxon>
        <taxon>Aspergillus subgen. Circumdati</taxon>
    </lineage>
</organism>
<dbReference type="InterPro" id="IPR004841">
    <property type="entry name" value="AA-permease/SLC12A_dom"/>
</dbReference>
<feature type="transmembrane region" description="Helical" evidence="6">
    <location>
        <begin position="192"/>
        <end position="210"/>
    </location>
</feature>
<dbReference type="PANTHER" id="PTHR43341:SF9">
    <property type="entry name" value="DICARBOXYLIC AMINO ACID PERMEASE"/>
    <property type="match status" value="1"/>
</dbReference>
<dbReference type="Proteomes" id="UP000325395">
    <property type="component" value="Unassembled WGS sequence"/>
</dbReference>
<feature type="region of interest" description="Disordered" evidence="5">
    <location>
        <begin position="15"/>
        <end position="37"/>
    </location>
</feature>
<evidence type="ECO:0000256" key="2">
    <source>
        <dbReference type="ARBA" id="ARBA00022692"/>
    </source>
</evidence>
<dbReference type="Pfam" id="PF00324">
    <property type="entry name" value="AA_permease"/>
    <property type="match status" value="1"/>
</dbReference>
<gene>
    <name evidence="8" type="ORF">BDV36DRAFT_302291</name>
</gene>
<feature type="compositionally biased region" description="Polar residues" evidence="5">
    <location>
        <begin position="25"/>
        <end position="37"/>
    </location>
</feature>
<feature type="transmembrane region" description="Helical" evidence="6">
    <location>
        <begin position="285"/>
        <end position="305"/>
    </location>
</feature>